<evidence type="ECO:0000313" key="2">
    <source>
        <dbReference type="EMBL" id="RPF21880.1"/>
    </source>
</evidence>
<dbReference type="SUPFAM" id="SSF55718">
    <property type="entry name" value="SCP-like"/>
    <property type="match status" value="1"/>
</dbReference>
<proteinExistence type="predicted"/>
<sequence>MPARTDRTTDPELRAGLLLARRGQAYFSRKLNELPGDRLDEPSLVAGWTRRHVVAHVGLNARALTRLTAWAATGVETPMYRSPEERDAEIEFAATLPARALRNLCAHGAVHLDVEWRDLPEEAWRAPVRTALGRVVPASETVWMRTREVWVHAVDLDSGGTFADFPPELLDALLADVAGAWRRRLGPAELPRLVLEPTDRDHAVPIDGSAHMGRNGVVGVGWESISDEHVDTVTLRGTAAELARWATGRGAGGVVASGGGAVPAPPRWL</sequence>
<dbReference type="EMBL" id="RKQZ01000001">
    <property type="protein sequence ID" value="RPF21880.1"/>
    <property type="molecule type" value="Genomic_DNA"/>
</dbReference>
<dbReference type="InterPro" id="IPR034660">
    <property type="entry name" value="DinB/YfiT-like"/>
</dbReference>
<dbReference type="SUPFAM" id="SSF109854">
    <property type="entry name" value="DinB/YfiT-like putative metalloenzymes"/>
    <property type="match status" value="1"/>
</dbReference>
<dbReference type="NCBIfam" id="TIGR03083">
    <property type="entry name" value="maleylpyruvate isomerase family mycothiol-dependent enzyme"/>
    <property type="match status" value="1"/>
</dbReference>
<dbReference type="Gene3D" id="1.20.120.450">
    <property type="entry name" value="dinb family like domain"/>
    <property type="match status" value="1"/>
</dbReference>
<keyword evidence="2" id="KW-0670">Pyruvate</keyword>
<dbReference type="OrthoDB" id="5118203at2"/>
<dbReference type="InterPro" id="IPR017517">
    <property type="entry name" value="Maleyloyr_isom"/>
</dbReference>
<name>A0A3N4YTH2_9MICO</name>
<protein>
    <submittedName>
        <fullName evidence="2">Maleylpyruvate isomerase</fullName>
    </submittedName>
</protein>
<dbReference type="Pfam" id="PF11716">
    <property type="entry name" value="MDMPI_N"/>
    <property type="match status" value="1"/>
</dbReference>
<evidence type="ECO:0000313" key="3">
    <source>
        <dbReference type="Proteomes" id="UP000280501"/>
    </source>
</evidence>
<accession>A0A3N4YTH2</accession>
<dbReference type="Proteomes" id="UP000280501">
    <property type="component" value="Unassembled WGS sequence"/>
</dbReference>
<feature type="domain" description="Mycothiol-dependent maleylpyruvate isomerase metal-binding" evidence="1">
    <location>
        <begin position="22"/>
        <end position="156"/>
    </location>
</feature>
<reference evidence="2 3" key="1">
    <citation type="submission" date="2018-11" db="EMBL/GenBank/DDBJ databases">
        <title>Sequencing the genomes of 1000 actinobacteria strains.</title>
        <authorList>
            <person name="Klenk H.-P."/>
        </authorList>
    </citation>
    <scope>NUCLEOTIDE SEQUENCE [LARGE SCALE GENOMIC DNA]</scope>
    <source>
        <strain evidence="2 3">DSM 15700</strain>
    </source>
</reference>
<dbReference type="GO" id="GO:0016853">
    <property type="term" value="F:isomerase activity"/>
    <property type="evidence" value="ECO:0007669"/>
    <property type="project" value="UniProtKB-KW"/>
</dbReference>
<comment type="caution">
    <text evidence="2">The sequence shown here is derived from an EMBL/GenBank/DDBJ whole genome shotgun (WGS) entry which is preliminary data.</text>
</comment>
<dbReference type="AlphaFoldDB" id="A0A3N4YTH2"/>
<dbReference type="GO" id="GO:0046872">
    <property type="term" value="F:metal ion binding"/>
    <property type="evidence" value="ECO:0007669"/>
    <property type="project" value="InterPro"/>
</dbReference>
<dbReference type="RefSeq" id="WP_123814873.1">
    <property type="nucleotide sequence ID" value="NZ_RKQZ01000001.1"/>
</dbReference>
<organism evidence="2 3">
    <name type="scientific">Myceligenerans xiligouense</name>
    <dbReference type="NCBI Taxonomy" id="253184"/>
    <lineage>
        <taxon>Bacteria</taxon>
        <taxon>Bacillati</taxon>
        <taxon>Actinomycetota</taxon>
        <taxon>Actinomycetes</taxon>
        <taxon>Micrococcales</taxon>
        <taxon>Promicromonosporaceae</taxon>
        <taxon>Myceligenerans</taxon>
    </lineage>
</organism>
<keyword evidence="2" id="KW-0413">Isomerase</keyword>
<dbReference type="Gene3D" id="3.30.1050.20">
    <property type="match status" value="1"/>
</dbReference>
<keyword evidence="3" id="KW-1185">Reference proteome</keyword>
<evidence type="ECO:0000259" key="1">
    <source>
        <dbReference type="Pfam" id="PF11716"/>
    </source>
</evidence>
<gene>
    <name evidence="2" type="ORF">EDD34_2516</name>
</gene>
<dbReference type="InterPro" id="IPR036527">
    <property type="entry name" value="SCP2_sterol-bd_dom_sf"/>
</dbReference>
<dbReference type="InterPro" id="IPR024344">
    <property type="entry name" value="MDMPI_metal-binding"/>
</dbReference>